<dbReference type="OrthoDB" id="286814at2759"/>
<protein>
    <submittedName>
        <fullName evidence="2">Uncharacterized protein</fullName>
    </submittedName>
</protein>
<gene>
    <name evidence="2" type="ORF">PIIN_07294</name>
</gene>
<dbReference type="EMBL" id="CAFZ01000218">
    <property type="protein sequence ID" value="CCA73339.1"/>
    <property type="molecule type" value="Genomic_DNA"/>
</dbReference>
<name>G4TPU6_SERID</name>
<comment type="caution">
    <text evidence="2">The sequence shown here is derived from an EMBL/GenBank/DDBJ whole genome shotgun (WGS) entry which is preliminary data.</text>
</comment>
<feature type="compositionally biased region" description="Low complexity" evidence="1">
    <location>
        <begin position="416"/>
        <end position="427"/>
    </location>
</feature>
<feature type="region of interest" description="Disordered" evidence="1">
    <location>
        <begin position="416"/>
        <end position="436"/>
    </location>
</feature>
<dbReference type="HOGENOM" id="CLU_492719_0_0_1"/>
<evidence type="ECO:0000313" key="3">
    <source>
        <dbReference type="Proteomes" id="UP000007148"/>
    </source>
</evidence>
<evidence type="ECO:0000313" key="2">
    <source>
        <dbReference type="EMBL" id="CCA73339.1"/>
    </source>
</evidence>
<evidence type="ECO:0000256" key="1">
    <source>
        <dbReference type="SAM" id="MobiDB-lite"/>
    </source>
</evidence>
<dbReference type="InParanoid" id="G4TPU6"/>
<reference evidence="2 3" key="1">
    <citation type="journal article" date="2011" name="PLoS Pathog.">
        <title>Endophytic Life Strategies Decoded by Genome and Transcriptome Analyses of the Mutualistic Root Symbiont Piriformospora indica.</title>
        <authorList>
            <person name="Zuccaro A."/>
            <person name="Lahrmann U."/>
            <person name="Guldener U."/>
            <person name="Langen G."/>
            <person name="Pfiffi S."/>
            <person name="Biedenkopf D."/>
            <person name="Wong P."/>
            <person name="Samans B."/>
            <person name="Grimm C."/>
            <person name="Basiewicz M."/>
            <person name="Murat C."/>
            <person name="Martin F."/>
            <person name="Kogel K.H."/>
        </authorList>
    </citation>
    <scope>NUCLEOTIDE SEQUENCE [LARGE SCALE GENOMIC DNA]</scope>
    <source>
        <strain evidence="2 3">DSM 11827</strain>
    </source>
</reference>
<sequence length="556" mass="61207">MASLFYQQPHPQVYSGAVVDGFGAPDASAYATLPLPAGAAVQTHGYIVPTDAYALASYQEQIAREHALYVQPEQHVHDLQAANNANIQNDAGAGVSLTVDVQKNNQDQIAALVNSRDREVTLLQTTLAMPLAHFNAKFIWHCIMNIEQDCDPVFVEKIKTIHKTFYLPPAISFYALWLHFRFWDQMPQVYGLTEALLPPATASTSLLSKSVRVGIILYMMAASFANKHLDDFSYRNSSWYEAARMPAKDFLEIELLALKELQWSLEITSKDWMNWLLYLRTCNITLERTRPTEMNFHFVVARLIQDAIVSGGGKDELLKTGVANGLGRLETRTQTLPIGKSTNMWHDNSPTLVASSQGASPPSFEGLHARINGNIADGPFGLHALQRKLEMIQRNPESSMPRFIPWDTSLDPVVQVQSRSRSSSGSGAPLGGDKGVSAPVRSSMLLDGARCRYDADGVVGPASFPPYGEWVGQPEYGGGYGEVGKKVFGSYNAPTRPVTCGDVLSGGKSNLYPIDYDGMTGMMGRPYKTCKAVDNNLYDMPMMGHPVPSVMWPLHL</sequence>
<accession>G4TPU6</accession>
<keyword evidence="3" id="KW-1185">Reference proteome</keyword>
<dbReference type="CDD" id="cd20557">
    <property type="entry name" value="CYCLIN_ScPCL1-like"/>
    <property type="match status" value="1"/>
</dbReference>
<proteinExistence type="predicted"/>
<dbReference type="Gene3D" id="1.10.472.10">
    <property type="entry name" value="Cyclin-like"/>
    <property type="match status" value="1"/>
</dbReference>
<dbReference type="Proteomes" id="UP000007148">
    <property type="component" value="Unassembled WGS sequence"/>
</dbReference>
<organism evidence="2 3">
    <name type="scientific">Serendipita indica (strain DSM 11827)</name>
    <name type="common">Root endophyte fungus</name>
    <name type="synonym">Piriformospora indica</name>
    <dbReference type="NCBI Taxonomy" id="1109443"/>
    <lineage>
        <taxon>Eukaryota</taxon>
        <taxon>Fungi</taxon>
        <taxon>Dikarya</taxon>
        <taxon>Basidiomycota</taxon>
        <taxon>Agaricomycotina</taxon>
        <taxon>Agaricomycetes</taxon>
        <taxon>Sebacinales</taxon>
        <taxon>Serendipitaceae</taxon>
        <taxon>Serendipita</taxon>
    </lineage>
</organism>
<dbReference type="AlphaFoldDB" id="G4TPU6"/>